<keyword evidence="10" id="KW-1185">Reference proteome</keyword>
<dbReference type="SMART" id="SM00389">
    <property type="entry name" value="HOX"/>
    <property type="match status" value="1"/>
</dbReference>
<evidence type="ECO:0000259" key="8">
    <source>
        <dbReference type="PROSITE" id="PS50071"/>
    </source>
</evidence>
<comment type="caution">
    <text evidence="9">The sequence shown here is derived from an EMBL/GenBank/DDBJ whole genome shotgun (WGS) entry which is preliminary data.</text>
</comment>
<evidence type="ECO:0000256" key="6">
    <source>
        <dbReference type="RuleBase" id="RU000682"/>
    </source>
</evidence>
<dbReference type="InterPro" id="IPR001356">
    <property type="entry name" value="HD"/>
</dbReference>
<feature type="compositionally biased region" description="Polar residues" evidence="7">
    <location>
        <begin position="501"/>
        <end position="510"/>
    </location>
</feature>
<dbReference type="Proteomes" id="UP001219568">
    <property type="component" value="Unassembled WGS sequence"/>
</dbReference>
<keyword evidence="3 5" id="KW-0371">Homeobox</keyword>
<dbReference type="Pfam" id="PF00046">
    <property type="entry name" value="Homeodomain"/>
    <property type="match status" value="1"/>
</dbReference>
<keyword evidence="4 5" id="KW-0539">Nucleus</keyword>
<comment type="subcellular location">
    <subcellularLocation>
        <location evidence="1 5 6">Nucleus</location>
    </subcellularLocation>
</comment>
<name>A0AAD6NAC0_PENCN</name>
<reference evidence="9" key="2">
    <citation type="submission" date="2023-01" db="EMBL/GenBank/DDBJ databases">
        <authorList>
            <person name="Petersen C."/>
        </authorList>
    </citation>
    <scope>NUCLEOTIDE SEQUENCE</scope>
    <source>
        <strain evidence="9">IBT 15450</strain>
    </source>
</reference>
<evidence type="ECO:0000256" key="5">
    <source>
        <dbReference type="PROSITE-ProRule" id="PRU00108"/>
    </source>
</evidence>
<proteinExistence type="predicted"/>
<feature type="compositionally biased region" description="Polar residues" evidence="7">
    <location>
        <begin position="538"/>
        <end position="551"/>
    </location>
</feature>
<dbReference type="AlphaFoldDB" id="A0AAD6NAC0"/>
<dbReference type="GO" id="GO:0000977">
    <property type="term" value="F:RNA polymerase II transcription regulatory region sequence-specific DNA binding"/>
    <property type="evidence" value="ECO:0007669"/>
    <property type="project" value="TreeGrafter"/>
</dbReference>
<gene>
    <name evidence="9" type="ORF">N7460_006066</name>
</gene>
<evidence type="ECO:0000256" key="3">
    <source>
        <dbReference type="ARBA" id="ARBA00023155"/>
    </source>
</evidence>
<dbReference type="SUPFAM" id="SSF46689">
    <property type="entry name" value="Homeodomain-like"/>
    <property type="match status" value="1"/>
</dbReference>
<dbReference type="InterPro" id="IPR009057">
    <property type="entry name" value="Homeodomain-like_sf"/>
</dbReference>
<evidence type="ECO:0000256" key="7">
    <source>
        <dbReference type="SAM" id="MobiDB-lite"/>
    </source>
</evidence>
<feature type="DNA-binding region" description="Homeobox" evidence="5">
    <location>
        <begin position="187"/>
        <end position="247"/>
    </location>
</feature>
<accession>A0AAD6NAC0</accession>
<feature type="compositionally biased region" description="Basic and acidic residues" evidence="7">
    <location>
        <begin position="171"/>
        <end position="186"/>
    </location>
</feature>
<reference evidence="9" key="1">
    <citation type="journal article" date="2023" name="IMA Fungus">
        <title>Comparative genomic study of the Penicillium genus elucidates a diverse pangenome and 15 lateral gene transfer events.</title>
        <authorList>
            <person name="Petersen C."/>
            <person name="Sorensen T."/>
            <person name="Nielsen M.R."/>
            <person name="Sondergaard T.E."/>
            <person name="Sorensen J.L."/>
            <person name="Fitzpatrick D.A."/>
            <person name="Frisvad J.C."/>
            <person name="Nielsen K.L."/>
        </authorList>
    </citation>
    <scope>NUCLEOTIDE SEQUENCE</scope>
    <source>
        <strain evidence="9">IBT 15450</strain>
    </source>
</reference>
<evidence type="ECO:0000256" key="4">
    <source>
        <dbReference type="ARBA" id="ARBA00023242"/>
    </source>
</evidence>
<keyword evidence="2 5" id="KW-0238">DNA-binding</keyword>
<feature type="region of interest" description="Disordered" evidence="7">
    <location>
        <begin position="127"/>
        <end position="187"/>
    </location>
</feature>
<dbReference type="EMBL" id="JAQJZL010000004">
    <property type="protein sequence ID" value="KAJ6044711.1"/>
    <property type="molecule type" value="Genomic_DNA"/>
</dbReference>
<feature type="domain" description="Homeobox" evidence="8">
    <location>
        <begin position="185"/>
        <end position="246"/>
    </location>
</feature>
<protein>
    <recommendedName>
        <fullName evidence="8">Homeobox domain-containing protein</fullName>
    </recommendedName>
</protein>
<dbReference type="GO" id="GO:0000981">
    <property type="term" value="F:DNA-binding transcription factor activity, RNA polymerase II-specific"/>
    <property type="evidence" value="ECO:0007669"/>
    <property type="project" value="TreeGrafter"/>
</dbReference>
<organism evidence="9 10">
    <name type="scientific">Penicillium canescens</name>
    <dbReference type="NCBI Taxonomy" id="5083"/>
    <lineage>
        <taxon>Eukaryota</taxon>
        <taxon>Fungi</taxon>
        <taxon>Dikarya</taxon>
        <taxon>Ascomycota</taxon>
        <taxon>Pezizomycotina</taxon>
        <taxon>Eurotiomycetes</taxon>
        <taxon>Eurotiomycetidae</taxon>
        <taxon>Eurotiales</taxon>
        <taxon>Aspergillaceae</taxon>
        <taxon>Penicillium</taxon>
    </lineage>
</organism>
<dbReference type="InterPro" id="IPR050453">
    <property type="entry name" value="LIM_Homeobox_TF"/>
</dbReference>
<dbReference type="CDD" id="cd00086">
    <property type="entry name" value="homeodomain"/>
    <property type="match status" value="1"/>
</dbReference>
<feature type="region of interest" description="Disordered" evidence="7">
    <location>
        <begin position="501"/>
        <end position="551"/>
    </location>
</feature>
<feature type="compositionally biased region" description="Basic and acidic residues" evidence="7">
    <location>
        <begin position="151"/>
        <end position="163"/>
    </location>
</feature>
<sequence>MSVGGPCLWLPALSTPVPSPLSTVSSHLSRNSERFSLGRTISPHYSVREKEPGIPGPVSFASGRPTEMQPAGFKAENALNNPSSSMGMSGPAYAGEIPPRDRVNHRLEAAKQDMLPRVKLEIPSINQRPFSPAQPLVGPGHLDETAGSSFGHDHRDEHEREETISPDDDKDMMGSDDNNRSPSLEKKKMKRFRLTHNQTRFLMSEFTRQAHPDAAHRERLSREIPGLTPRQVQVWFQNRRAKLKRLTTNDRERMLKSRALPDDFDTTKVLRTPFEGKSTGVTPVASPQGYAAPNPDFGALRTLRTECFPRPNEDEYLVSPLSSASTAGTYMSSTAGRNDGLNQSNMMFRPAASASMNDLHRTIRNDYPVTRSSSLSDASAHPSPYAYQMPNRFAGPQANQPGLPYMRRPMEYSMPRHHGMAAPYDQHQTFEGSVSPTDSQGAHITYDMNNLGSQPQNYQLGMGSQLPSQGRPMSTMQNIPVSAPQEYRSYPYETPSAIPYTQANTSNMNLPASFPSESGPAGHDQMQTPTLDPLRNKFGNSSYNYPNYIQQ</sequence>
<evidence type="ECO:0000313" key="10">
    <source>
        <dbReference type="Proteomes" id="UP001219568"/>
    </source>
</evidence>
<evidence type="ECO:0000256" key="1">
    <source>
        <dbReference type="ARBA" id="ARBA00004123"/>
    </source>
</evidence>
<evidence type="ECO:0000313" key="9">
    <source>
        <dbReference type="EMBL" id="KAJ6044711.1"/>
    </source>
</evidence>
<evidence type="ECO:0000256" key="2">
    <source>
        <dbReference type="ARBA" id="ARBA00023125"/>
    </source>
</evidence>
<dbReference type="PROSITE" id="PS50071">
    <property type="entry name" value="HOMEOBOX_2"/>
    <property type="match status" value="1"/>
</dbReference>
<dbReference type="GO" id="GO:0005634">
    <property type="term" value="C:nucleus"/>
    <property type="evidence" value="ECO:0007669"/>
    <property type="project" value="UniProtKB-SubCell"/>
</dbReference>
<dbReference type="PANTHER" id="PTHR24208:SF166">
    <property type="entry name" value="LIM HOMEOBOX TRANSCRIPTION FACTOR 1 ALPHA, ISOFORM B"/>
    <property type="match status" value="1"/>
</dbReference>
<dbReference type="PANTHER" id="PTHR24208">
    <property type="entry name" value="LIM/HOMEOBOX PROTEIN LHX"/>
    <property type="match status" value="1"/>
</dbReference>
<dbReference type="Gene3D" id="1.10.10.60">
    <property type="entry name" value="Homeodomain-like"/>
    <property type="match status" value="1"/>
</dbReference>